<gene>
    <name evidence="11" type="ORF">PACLA_8A023748</name>
</gene>
<comment type="subcellular location">
    <subcellularLocation>
        <location evidence="2">Membrane</location>
        <topology evidence="2">Multi-pass membrane protein</topology>
    </subcellularLocation>
</comment>
<dbReference type="InterPro" id="IPR029052">
    <property type="entry name" value="Metallo-depent_PP-like"/>
</dbReference>
<dbReference type="GO" id="GO:0006506">
    <property type="term" value="P:GPI anchor biosynthetic process"/>
    <property type="evidence" value="ECO:0007669"/>
    <property type="project" value="InterPro"/>
</dbReference>
<evidence type="ECO:0000256" key="3">
    <source>
        <dbReference type="ARBA" id="ARBA00008895"/>
    </source>
</evidence>
<evidence type="ECO:0000256" key="2">
    <source>
        <dbReference type="ARBA" id="ARBA00004141"/>
    </source>
</evidence>
<dbReference type="Proteomes" id="UP001152795">
    <property type="component" value="Unassembled WGS sequence"/>
</dbReference>
<name>A0A6S7GUT1_PARCT</name>
<evidence type="ECO:0000259" key="10">
    <source>
        <dbReference type="Pfam" id="PF00149"/>
    </source>
</evidence>
<sequence>MLQIKDVVKRFLTCICIIFLSCEYLIYIVVIYQCSWPLLEEQGSFRNGKFMDKSQNIRAILLSDPHLLGSQHGHWFDKLRREWQIKRSFQTAMNYFQPEVVFILGDIFDEGMICSDEEWEQYISRFHDIFHHPTDVQLYIVPGNHDIGFHYRMTSRSRLSQRFERDFNVTGLRLVNLKGN</sequence>
<evidence type="ECO:0000256" key="6">
    <source>
        <dbReference type="ARBA" id="ARBA00022801"/>
    </source>
</evidence>
<evidence type="ECO:0000313" key="12">
    <source>
        <dbReference type="Proteomes" id="UP001152795"/>
    </source>
</evidence>
<keyword evidence="9" id="KW-0464">Manganese</keyword>
<feature type="domain" description="Calcineurin-like phosphoesterase" evidence="10">
    <location>
        <begin position="58"/>
        <end position="165"/>
    </location>
</feature>
<comment type="similarity">
    <text evidence="3">Belongs to the metallophosphoesterase superfamily. MPPE1 family.</text>
</comment>
<reference evidence="11" key="1">
    <citation type="submission" date="2020-04" db="EMBL/GenBank/DDBJ databases">
        <authorList>
            <person name="Alioto T."/>
            <person name="Alioto T."/>
            <person name="Gomez Garrido J."/>
        </authorList>
    </citation>
    <scope>NUCLEOTIDE SEQUENCE</scope>
    <source>
        <strain evidence="11">A484AB</strain>
    </source>
</reference>
<dbReference type="Gene3D" id="3.60.21.10">
    <property type="match status" value="1"/>
</dbReference>
<evidence type="ECO:0000313" key="11">
    <source>
        <dbReference type="EMBL" id="CAB3995623.1"/>
    </source>
</evidence>
<evidence type="ECO:0000256" key="7">
    <source>
        <dbReference type="ARBA" id="ARBA00022989"/>
    </source>
</evidence>
<dbReference type="GO" id="GO:0016787">
    <property type="term" value="F:hydrolase activity"/>
    <property type="evidence" value="ECO:0007669"/>
    <property type="project" value="UniProtKB-KW"/>
</dbReference>
<proteinExistence type="inferred from homology"/>
<organism evidence="11 12">
    <name type="scientific">Paramuricea clavata</name>
    <name type="common">Red gorgonian</name>
    <name type="synonym">Violescent sea-whip</name>
    <dbReference type="NCBI Taxonomy" id="317549"/>
    <lineage>
        <taxon>Eukaryota</taxon>
        <taxon>Metazoa</taxon>
        <taxon>Cnidaria</taxon>
        <taxon>Anthozoa</taxon>
        <taxon>Octocorallia</taxon>
        <taxon>Malacalcyonacea</taxon>
        <taxon>Plexauridae</taxon>
        <taxon>Paramuricea</taxon>
    </lineage>
</organism>
<comment type="caution">
    <text evidence="11">The sequence shown here is derived from an EMBL/GenBank/DDBJ whole genome shotgun (WGS) entry which is preliminary data.</text>
</comment>
<accession>A0A6S7GUT1</accession>
<evidence type="ECO:0000256" key="8">
    <source>
        <dbReference type="ARBA" id="ARBA00023136"/>
    </source>
</evidence>
<dbReference type="PANTHER" id="PTHR13315:SF0">
    <property type="entry name" value="METALLOPHOSPHOESTERASE 1"/>
    <property type="match status" value="1"/>
</dbReference>
<dbReference type="InterPro" id="IPR004843">
    <property type="entry name" value="Calcineurin-like_PHP"/>
</dbReference>
<keyword evidence="6" id="KW-0378">Hydrolase</keyword>
<dbReference type="GO" id="GO:0046872">
    <property type="term" value="F:metal ion binding"/>
    <property type="evidence" value="ECO:0007669"/>
    <property type="project" value="UniProtKB-KW"/>
</dbReference>
<evidence type="ECO:0000256" key="4">
    <source>
        <dbReference type="ARBA" id="ARBA00022692"/>
    </source>
</evidence>
<evidence type="ECO:0000256" key="1">
    <source>
        <dbReference type="ARBA" id="ARBA00001936"/>
    </source>
</evidence>
<dbReference type="PANTHER" id="PTHR13315">
    <property type="entry name" value="METALLO PHOSPHOESTERASE RELATED"/>
    <property type="match status" value="1"/>
</dbReference>
<evidence type="ECO:0000256" key="9">
    <source>
        <dbReference type="ARBA" id="ARBA00023211"/>
    </source>
</evidence>
<dbReference type="EMBL" id="CACRXK020002700">
    <property type="protein sequence ID" value="CAB3995623.1"/>
    <property type="molecule type" value="Genomic_DNA"/>
</dbReference>
<comment type="cofactor">
    <cofactor evidence="1">
        <name>Mn(2+)</name>
        <dbReference type="ChEBI" id="CHEBI:29035"/>
    </cofactor>
</comment>
<dbReference type="OrthoDB" id="9984693at2759"/>
<dbReference type="AlphaFoldDB" id="A0A6S7GUT1"/>
<keyword evidence="7" id="KW-1133">Transmembrane helix</keyword>
<keyword evidence="5" id="KW-0479">Metal-binding</keyword>
<dbReference type="SUPFAM" id="SSF56300">
    <property type="entry name" value="Metallo-dependent phosphatases"/>
    <property type="match status" value="1"/>
</dbReference>
<dbReference type="PROSITE" id="PS51257">
    <property type="entry name" value="PROKAR_LIPOPROTEIN"/>
    <property type="match status" value="1"/>
</dbReference>
<keyword evidence="4" id="KW-0812">Transmembrane</keyword>
<keyword evidence="12" id="KW-1185">Reference proteome</keyword>
<keyword evidence="8" id="KW-0472">Membrane</keyword>
<dbReference type="Pfam" id="PF00149">
    <property type="entry name" value="Metallophos"/>
    <property type="match status" value="1"/>
</dbReference>
<protein>
    <submittedName>
        <fullName evidence="11">Metallophosphoesterase 1-like</fullName>
    </submittedName>
</protein>
<dbReference type="GO" id="GO:0016020">
    <property type="term" value="C:membrane"/>
    <property type="evidence" value="ECO:0007669"/>
    <property type="project" value="UniProtKB-SubCell"/>
</dbReference>
<dbReference type="InterPro" id="IPR033308">
    <property type="entry name" value="PGAP5/Cdc1/Ted1"/>
</dbReference>
<evidence type="ECO:0000256" key="5">
    <source>
        <dbReference type="ARBA" id="ARBA00022723"/>
    </source>
</evidence>
<feature type="non-terminal residue" evidence="11">
    <location>
        <position position="180"/>
    </location>
</feature>